<comment type="pathway">
    <text evidence="2">Metabolic intermediate biosynthesis; acetyl-CoA biosynthesis; acetyl-CoA from acetate: step 2/2.</text>
</comment>
<comment type="caution">
    <text evidence="10">The sequence shown here is derived from an EMBL/GenBank/DDBJ whole genome shotgun (WGS) entry which is preliminary data.</text>
</comment>
<evidence type="ECO:0000259" key="9">
    <source>
        <dbReference type="Pfam" id="PF01515"/>
    </source>
</evidence>
<proteinExistence type="predicted"/>
<sequence length="539" mass="57020">MPQSLSVLTVANVPARDAVIEGLKVLVQETGKNVKVLRTFGRDKVVSEMGTNPYAASYQEVRENSEAALSKIVETFRAQDEDFVLAAGSAYNYVAGWDEFGFNASVAANCDSPVLLVLSRTHGCPCKTTRAALETLESKGATLAGVLLTDAPDPAAQVAHLNEKLADLMLPIGAVGQLGEDVNANANALRAGFGDQLGRLLAARSTEITTPLQFQLNLVERARSQKTTIVLPEPDDDRILQATDQLLKLGVADIVLIGDENQVRNRAQELGLDIAAARVVSNHDHDLVEKYAEELAKLRAKKGMTIEKARETVQDVSFFGTMMVYFGDADGMVSGAAHTTAHTILPSFQTIKTAPGTSIVSSVFLMLMPKEVHVYGDCAVNPNPTPEQLADIAISSAQTAEAFGVKPRVAMISYSTLGSGSGPDVDAVVEATRIAKEKAPELVLDGPLQFDAAYDPKVAASKAPESPVAGQANVFIFPSLSVGNALYKAVQRTSGAVAVGPVLQGLAKPVNDLSRGALVEDIVNTVAITAVQAQAYKQA</sequence>
<dbReference type="NCBIfam" id="NF004167">
    <property type="entry name" value="PRK05632.1"/>
    <property type="match status" value="1"/>
</dbReference>
<evidence type="ECO:0000313" key="10">
    <source>
        <dbReference type="EMBL" id="OKL46176.1"/>
    </source>
</evidence>
<evidence type="ECO:0000256" key="5">
    <source>
        <dbReference type="ARBA" id="ARBA00022679"/>
    </source>
</evidence>
<dbReference type="InterPro" id="IPR004614">
    <property type="entry name" value="P_AcTrfase"/>
</dbReference>
<evidence type="ECO:0000256" key="2">
    <source>
        <dbReference type="ARBA" id="ARBA00004989"/>
    </source>
</evidence>
<dbReference type="PANTHER" id="PTHR43356:SF3">
    <property type="entry name" value="PHOSPHATE ACETYLTRANSFERASE"/>
    <property type="match status" value="1"/>
</dbReference>
<dbReference type="InterPro" id="IPR027417">
    <property type="entry name" value="P-loop_NTPase"/>
</dbReference>
<dbReference type="NCBIfam" id="NF007233">
    <property type="entry name" value="PRK09653.1"/>
    <property type="match status" value="1"/>
</dbReference>
<dbReference type="AlphaFoldDB" id="A0A1Q5PJR6"/>
<dbReference type="Gene3D" id="3.40.50.10950">
    <property type="match status" value="1"/>
</dbReference>
<comment type="function">
    <text evidence="8">Involved in acetate metabolism.</text>
</comment>
<keyword evidence="11" id="KW-1185">Reference proteome</keyword>
<dbReference type="Gene3D" id="3.40.50.10750">
    <property type="entry name" value="Isocitrate/Isopropylmalate dehydrogenase-like"/>
    <property type="match status" value="1"/>
</dbReference>
<dbReference type="Pfam" id="PF01515">
    <property type="entry name" value="PTA_PTB"/>
    <property type="match status" value="1"/>
</dbReference>
<protein>
    <recommendedName>
        <fullName evidence="4">Phosphate acetyltransferase</fullName>
        <ecNumber evidence="3">2.3.1.8</ecNumber>
    </recommendedName>
    <alternativeName>
        <fullName evidence="7">Phosphotransacetylase</fullName>
    </alternativeName>
</protein>
<dbReference type="Proteomes" id="UP000186785">
    <property type="component" value="Unassembled WGS sequence"/>
</dbReference>
<comment type="catalytic activity">
    <reaction evidence="1">
        <text>acetyl-CoA + phosphate = acetyl phosphate + CoA</text>
        <dbReference type="Rhea" id="RHEA:19521"/>
        <dbReference type="ChEBI" id="CHEBI:22191"/>
        <dbReference type="ChEBI" id="CHEBI:43474"/>
        <dbReference type="ChEBI" id="CHEBI:57287"/>
        <dbReference type="ChEBI" id="CHEBI:57288"/>
        <dbReference type="EC" id="2.3.1.8"/>
    </reaction>
</comment>
<dbReference type="InterPro" id="IPR050500">
    <property type="entry name" value="Phos_Acetyltrans/Butyryltrans"/>
</dbReference>
<evidence type="ECO:0000256" key="1">
    <source>
        <dbReference type="ARBA" id="ARBA00000705"/>
    </source>
</evidence>
<evidence type="ECO:0000256" key="7">
    <source>
        <dbReference type="ARBA" id="ARBA00031108"/>
    </source>
</evidence>
<dbReference type="EC" id="2.3.1.8" evidence="3"/>
<dbReference type="FunFam" id="3.40.50.10750:FF:000001">
    <property type="entry name" value="Phosphate acetyltransferase"/>
    <property type="match status" value="1"/>
</dbReference>
<dbReference type="InterPro" id="IPR002505">
    <property type="entry name" value="PTA_PTB"/>
</dbReference>
<keyword evidence="5 10" id="KW-0808">Transferase</keyword>
<evidence type="ECO:0000256" key="4">
    <source>
        <dbReference type="ARBA" id="ARBA00021528"/>
    </source>
</evidence>
<evidence type="ECO:0000256" key="8">
    <source>
        <dbReference type="ARBA" id="ARBA00049955"/>
    </source>
</evidence>
<gene>
    <name evidence="10" type="ORF">BSR29_07955</name>
</gene>
<keyword evidence="6" id="KW-0012">Acyltransferase</keyword>
<dbReference type="SUPFAM" id="SSF52540">
    <property type="entry name" value="P-loop containing nucleoside triphosphate hydrolases"/>
    <property type="match status" value="1"/>
</dbReference>
<feature type="domain" description="Phosphate acetyl/butaryl transferase" evidence="9">
    <location>
        <begin position="216"/>
        <end position="530"/>
    </location>
</feature>
<dbReference type="NCBIfam" id="TIGR00651">
    <property type="entry name" value="pta"/>
    <property type="match status" value="1"/>
</dbReference>
<dbReference type="OrthoDB" id="9808984at2"/>
<dbReference type="PANTHER" id="PTHR43356">
    <property type="entry name" value="PHOSPHATE ACETYLTRANSFERASE"/>
    <property type="match status" value="1"/>
</dbReference>
<dbReference type="Gene3D" id="3.40.50.300">
    <property type="entry name" value="P-loop containing nucleotide triphosphate hydrolases"/>
    <property type="match status" value="1"/>
</dbReference>
<reference evidence="10 11" key="1">
    <citation type="submission" date="2016-11" db="EMBL/GenBank/DDBJ databases">
        <title>Actinomyces gypaetusis sp. nov. isolated from the vulture Gypaetus barbatus in Qinghai Tibet Plateau China.</title>
        <authorList>
            <person name="Meng X."/>
        </authorList>
    </citation>
    <scope>NUCLEOTIDE SEQUENCE [LARGE SCALE GENOMIC DNA]</scope>
    <source>
        <strain evidence="10 11">VUL4_2</strain>
    </source>
</reference>
<dbReference type="RefSeq" id="WP_073709772.1">
    <property type="nucleotide sequence ID" value="NZ_MQSV01000006.1"/>
</dbReference>
<accession>A0A1Q5PJR6</accession>
<evidence type="ECO:0000313" key="11">
    <source>
        <dbReference type="Proteomes" id="UP000186785"/>
    </source>
</evidence>
<dbReference type="InterPro" id="IPR042113">
    <property type="entry name" value="P_AcTrfase_dom1"/>
</dbReference>
<name>A0A1Q5PJR6_9ACTO</name>
<dbReference type="InterPro" id="IPR042112">
    <property type="entry name" value="P_AcTrfase_dom2"/>
</dbReference>
<evidence type="ECO:0000256" key="3">
    <source>
        <dbReference type="ARBA" id="ARBA00012707"/>
    </source>
</evidence>
<dbReference type="Pfam" id="PF13500">
    <property type="entry name" value="AAA_26"/>
    <property type="match status" value="1"/>
</dbReference>
<dbReference type="GO" id="GO:0008959">
    <property type="term" value="F:phosphate acetyltransferase activity"/>
    <property type="evidence" value="ECO:0007669"/>
    <property type="project" value="UniProtKB-EC"/>
</dbReference>
<evidence type="ECO:0000256" key="6">
    <source>
        <dbReference type="ARBA" id="ARBA00023315"/>
    </source>
</evidence>
<dbReference type="EMBL" id="MQSV01000006">
    <property type="protein sequence ID" value="OKL46176.1"/>
    <property type="molecule type" value="Genomic_DNA"/>
</dbReference>
<organism evidence="10 11">
    <name type="scientific">Boudabousia liubingyangii</name>
    <dbReference type="NCBI Taxonomy" id="1921764"/>
    <lineage>
        <taxon>Bacteria</taxon>
        <taxon>Bacillati</taxon>
        <taxon>Actinomycetota</taxon>
        <taxon>Actinomycetes</taxon>
        <taxon>Actinomycetales</taxon>
        <taxon>Actinomycetaceae</taxon>
        <taxon>Boudabousia</taxon>
    </lineage>
</organism>
<dbReference type="SUPFAM" id="SSF53659">
    <property type="entry name" value="Isocitrate/Isopropylmalate dehydrogenase-like"/>
    <property type="match status" value="1"/>
</dbReference>
<dbReference type="STRING" id="1921764.BSR28_07250"/>